<keyword evidence="1" id="KW-0732">Signal</keyword>
<dbReference type="AlphaFoldDB" id="A0A7W1YHL9"/>
<dbReference type="EMBL" id="JABJVM010000028">
    <property type="protein sequence ID" value="MBA3927826.1"/>
    <property type="molecule type" value="Genomic_DNA"/>
</dbReference>
<name>A0A7W1YHL9_9LIST</name>
<dbReference type="Pfam" id="PF03272">
    <property type="entry name" value="Mucin_bdg"/>
    <property type="match status" value="1"/>
</dbReference>
<reference evidence="3 4" key="2">
    <citation type="submission" date="2020-08" db="EMBL/GenBank/DDBJ databases">
        <title>Listeria ohnekaius sp. nov. and Listeria portnoyii sp. nov. isolated from non-agricultural and natural environments.</title>
        <authorList>
            <person name="Weller D."/>
            <person name="Belias A.M."/>
            <person name="Liao J."/>
            <person name="Guo S."/>
            <person name="Orsi R.H."/>
            <person name="Wiedmann M."/>
        </authorList>
    </citation>
    <scope>NUCLEOTIDE SEQUENCE [LARGE SCALE GENOMIC DNA]</scope>
    <source>
        <strain evidence="3 4">FSL W9-0585</strain>
    </source>
</reference>
<sequence length="841" mass="93136">MKKLKMAVFLVLLLGITCVSFSMQARADEVKTKKLYTLETPTWLSKAGLDKGIGHDKQDLGIILPANVELEIRQVNPKFTGSLTMALFNDDSQKEKNATITSSWTKVSHAYTAVPLIETTFTSEAPIVEYKVTDKMKALPDFMLGNDDGTLFLEKWDSNDAEFAMLKTRYFQMLVPKKDKAYMKNMKDFKTVEELCNYYNKVFEIYNELAGLSFTPTNATDKNVENRYFIKANAHGPGGGYYGKPHTGQSNDTLAVFFLMKGWGGIHEIGHGYQGAFMSDPSFGVAEVWNNLYAATFERRVLGSELYAKGTMYGDSRAGREANLNRDWKINKLPMNNWGGSSKERILMNFQEKAGDKALTVFNQEYRKIANEDGFAPANHYLLDLISKYYGQASGFDFTPVIESGEGVMSREQKEENRLNNYQAVAALVDVVPAAKVSEVQAELGLESYLTLVDTTQLEHTGLFGSASIHLDIDDFSQIKGQYLTVKNGKEVVKKVLITDKDIELGILPNGIYTIDAPTGNSAKYALDNYYLYVKDTTNKCTIKYTPKTASYLASQTIRFQGLGDHVFSSAKVDLEQGKLFVNTSATSPHSYFGSTLYAKIEVLDTDGKVVYTKSMTGTNTVVDKADVAIKVGYKLRIYHAEPERLRADDKSERLVVGDTKIVDTAQKTNIFTITSTGLANDSLKNNPDDILIVKIKEAVAKVEANPLLLNAPNSEVKDDIWIAIQLLSEPAKSQMLEKYSNLFPALAAMEEPLTSVSITAPDTLNLKKDGFSGKYGEDIAAVKLIVEGRVVQVATLNPATHTYTFSGLTGKRIRTTDGVSVIGYTASGSEVHQLEMEVTN</sequence>
<feature type="chain" id="PRO_5030641001" evidence="1">
    <location>
        <begin position="28"/>
        <end position="841"/>
    </location>
</feature>
<dbReference type="SMART" id="SM01276">
    <property type="entry name" value="M60-like"/>
    <property type="match status" value="1"/>
</dbReference>
<protein>
    <submittedName>
        <fullName evidence="3">Enhancing factor</fullName>
    </submittedName>
</protein>
<evidence type="ECO:0000313" key="3">
    <source>
        <dbReference type="EMBL" id="MBA3927826.1"/>
    </source>
</evidence>
<dbReference type="InterPro" id="IPR031161">
    <property type="entry name" value="Peptidase_M60_dom"/>
</dbReference>
<feature type="signal peptide" evidence="1">
    <location>
        <begin position="1"/>
        <end position="27"/>
    </location>
</feature>
<reference evidence="3 4" key="1">
    <citation type="submission" date="2020-05" db="EMBL/GenBank/DDBJ databases">
        <authorList>
            <person name="Carlin C.R."/>
        </authorList>
    </citation>
    <scope>NUCLEOTIDE SEQUENCE [LARGE SCALE GENOMIC DNA]</scope>
    <source>
        <strain evidence="3 4">FSL W9-0585</strain>
    </source>
</reference>
<proteinExistence type="predicted"/>
<comment type="caution">
    <text evidence="3">The sequence shown here is derived from an EMBL/GenBank/DDBJ whole genome shotgun (WGS) entry which is preliminary data.</text>
</comment>
<dbReference type="Proteomes" id="UP000548787">
    <property type="component" value="Unassembled WGS sequence"/>
</dbReference>
<feature type="domain" description="Peptidase M60" evidence="2">
    <location>
        <begin position="55"/>
        <end position="355"/>
    </location>
</feature>
<evidence type="ECO:0000313" key="4">
    <source>
        <dbReference type="Proteomes" id="UP000548787"/>
    </source>
</evidence>
<dbReference type="Gene3D" id="3.40.390.80">
    <property type="entry name" value="Peptidase M60, enhancin-like domain 2"/>
    <property type="match status" value="1"/>
</dbReference>
<dbReference type="RefSeq" id="WP_181677890.1">
    <property type="nucleotide sequence ID" value="NZ_JABJVM010000028.1"/>
</dbReference>
<keyword evidence="4" id="KW-1185">Reference proteome</keyword>
<accession>A0A7W1YHL9</accession>
<dbReference type="InterPro" id="IPR004954">
    <property type="entry name" value="Mucin-bd"/>
</dbReference>
<dbReference type="PROSITE" id="PS51723">
    <property type="entry name" value="PEPTIDASE_M60"/>
    <property type="match status" value="1"/>
</dbReference>
<gene>
    <name evidence="3" type="ORF">HPK16_15925</name>
</gene>
<evidence type="ECO:0000259" key="2">
    <source>
        <dbReference type="PROSITE" id="PS51723"/>
    </source>
</evidence>
<dbReference type="Pfam" id="PF13402">
    <property type="entry name" value="Peptidase_M60"/>
    <property type="match status" value="1"/>
</dbReference>
<evidence type="ECO:0000256" key="1">
    <source>
        <dbReference type="SAM" id="SignalP"/>
    </source>
</evidence>
<organism evidence="3 4">
    <name type="scientific">Listeria rustica</name>
    <dbReference type="NCBI Taxonomy" id="2713503"/>
    <lineage>
        <taxon>Bacteria</taxon>
        <taxon>Bacillati</taxon>
        <taxon>Bacillota</taxon>
        <taxon>Bacilli</taxon>
        <taxon>Bacillales</taxon>
        <taxon>Listeriaceae</taxon>
        <taxon>Listeria</taxon>
    </lineage>
</organism>